<feature type="compositionally biased region" description="Acidic residues" evidence="1">
    <location>
        <begin position="258"/>
        <end position="267"/>
    </location>
</feature>
<feature type="region of interest" description="Disordered" evidence="1">
    <location>
        <begin position="258"/>
        <end position="291"/>
    </location>
</feature>
<evidence type="ECO:0000313" key="3">
    <source>
        <dbReference type="Proteomes" id="UP000719412"/>
    </source>
</evidence>
<gene>
    <name evidence="2" type="ORF">GEV33_009714</name>
</gene>
<protein>
    <recommendedName>
        <fullName evidence="4">HTH psq-type domain-containing protein</fullName>
    </recommendedName>
</protein>
<dbReference type="Gene3D" id="1.10.10.60">
    <property type="entry name" value="Homeodomain-like"/>
    <property type="match status" value="1"/>
</dbReference>
<evidence type="ECO:0008006" key="4">
    <source>
        <dbReference type="Google" id="ProtNLM"/>
    </source>
</evidence>
<evidence type="ECO:0000256" key="1">
    <source>
        <dbReference type="SAM" id="MobiDB-lite"/>
    </source>
</evidence>
<name>A0A8J6LH41_TENMO</name>
<proteinExistence type="predicted"/>
<feature type="compositionally biased region" description="Basic residues" evidence="1">
    <location>
        <begin position="309"/>
        <end position="330"/>
    </location>
</feature>
<keyword evidence="3" id="KW-1185">Reference proteome</keyword>
<feature type="region of interest" description="Disordered" evidence="1">
    <location>
        <begin position="307"/>
        <end position="358"/>
    </location>
</feature>
<sequence length="511" mass="59078">METLRQAIEAVKDKRKTVRGAANKDFKIPRSTLRHYLDGSRGVGLIAKQGRGGGGKVALSEQDEKDLAEGLKVMERWGFGLSIEEVLDVVECFVKMKNLKTRFKNGRPGTEWLINFRQNILDSWFNQADHDETAYAASKRGWMESEIFYNWFVKPLDVCIFGPLKTAWDKELVRWQRLNPRKRIPKPDFVNILNKVYRDLDVGNITKGFAATGIYPVNREIIDKKHFTQHDIKKYEEWKLRRNGHDEEQDAIPMEVEAENVSQDEQDSVNNEKDPAPQTDEDRPSTSREIITKQEYVEKLLKDNEAAKNKKSKILKNPRKKPNLTKKGKSKPTAESSDSEESSIAIQPSSDEDDEKASYLGAGDGDFVIVSYGLKKYPGHIIEQEDNLVKVKCMEQVGKFGNWKWPKKEDVLWYTQNDIFKIIPPPITVNNRGYYSVKDMEKRRLAYSMGRSSCSFPWSNTPPQSKRWHWDSYFIRETRMLTPCNIVLSSAMRRWNVAGAFRDPNGSRRNR</sequence>
<dbReference type="AlphaFoldDB" id="A0A8J6LH41"/>
<evidence type="ECO:0000313" key="2">
    <source>
        <dbReference type="EMBL" id="KAH0813081.1"/>
    </source>
</evidence>
<comment type="caution">
    <text evidence="2">The sequence shown here is derived from an EMBL/GenBank/DDBJ whole genome shotgun (WGS) entry which is preliminary data.</text>
</comment>
<accession>A0A8J6LH41</accession>
<reference evidence="2" key="1">
    <citation type="journal article" date="2020" name="J Insects Food Feed">
        <title>The yellow mealworm (Tenebrio molitor) genome: a resource for the emerging insects as food and feed industry.</title>
        <authorList>
            <person name="Eriksson T."/>
            <person name="Andere A."/>
            <person name="Kelstrup H."/>
            <person name="Emery V."/>
            <person name="Picard C."/>
        </authorList>
    </citation>
    <scope>NUCLEOTIDE SEQUENCE</scope>
    <source>
        <strain evidence="2">Stoneville</strain>
        <tissue evidence="2">Whole head</tissue>
    </source>
</reference>
<reference evidence="2" key="2">
    <citation type="submission" date="2021-08" db="EMBL/GenBank/DDBJ databases">
        <authorList>
            <person name="Eriksson T."/>
        </authorList>
    </citation>
    <scope>NUCLEOTIDE SEQUENCE</scope>
    <source>
        <strain evidence="2">Stoneville</strain>
        <tissue evidence="2">Whole head</tissue>
    </source>
</reference>
<feature type="compositionally biased region" description="Basic and acidic residues" evidence="1">
    <location>
        <begin position="270"/>
        <end position="291"/>
    </location>
</feature>
<dbReference type="EMBL" id="JABDTM020025601">
    <property type="protein sequence ID" value="KAH0813081.1"/>
    <property type="molecule type" value="Genomic_DNA"/>
</dbReference>
<organism evidence="2 3">
    <name type="scientific">Tenebrio molitor</name>
    <name type="common">Yellow mealworm beetle</name>
    <dbReference type="NCBI Taxonomy" id="7067"/>
    <lineage>
        <taxon>Eukaryota</taxon>
        <taxon>Metazoa</taxon>
        <taxon>Ecdysozoa</taxon>
        <taxon>Arthropoda</taxon>
        <taxon>Hexapoda</taxon>
        <taxon>Insecta</taxon>
        <taxon>Pterygota</taxon>
        <taxon>Neoptera</taxon>
        <taxon>Endopterygota</taxon>
        <taxon>Coleoptera</taxon>
        <taxon>Polyphaga</taxon>
        <taxon>Cucujiformia</taxon>
        <taxon>Tenebrionidae</taxon>
        <taxon>Tenebrio</taxon>
    </lineage>
</organism>
<dbReference type="Proteomes" id="UP000719412">
    <property type="component" value="Unassembled WGS sequence"/>
</dbReference>